<protein>
    <submittedName>
        <fullName evidence="2">Lactate utilization protein A</fullName>
    </submittedName>
</protein>
<evidence type="ECO:0000313" key="2">
    <source>
        <dbReference type="EMBL" id="OIQ83957.1"/>
    </source>
</evidence>
<gene>
    <name evidence="2" type="primary">lutA_19</name>
    <name evidence="2" type="ORF">GALL_342370</name>
</gene>
<dbReference type="GO" id="GO:0016491">
    <property type="term" value="F:oxidoreductase activity"/>
    <property type="evidence" value="ECO:0007669"/>
    <property type="project" value="UniProtKB-ARBA"/>
</dbReference>
<dbReference type="GO" id="GO:0005829">
    <property type="term" value="C:cytosol"/>
    <property type="evidence" value="ECO:0007669"/>
    <property type="project" value="TreeGrafter"/>
</dbReference>
<feature type="domain" description="Cysteine-rich" evidence="1">
    <location>
        <begin position="28"/>
        <end position="109"/>
    </location>
</feature>
<feature type="domain" description="Cysteine-rich" evidence="1">
    <location>
        <begin position="158"/>
        <end position="241"/>
    </location>
</feature>
<dbReference type="AlphaFoldDB" id="A0A1J5R724"/>
<dbReference type="PANTHER" id="PTHR30296:SF0">
    <property type="entry name" value="LACTATE UTILIZATION PROTEIN A"/>
    <property type="match status" value="1"/>
</dbReference>
<comment type="caution">
    <text evidence="2">The sequence shown here is derived from an EMBL/GenBank/DDBJ whole genome shotgun (WGS) entry which is preliminary data.</text>
</comment>
<proteinExistence type="predicted"/>
<evidence type="ECO:0000259" key="1">
    <source>
        <dbReference type="Pfam" id="PF02754"/>
    </source>
</evidence>
<reference evidence="2" key="1">
    <citation type="submission" date="2016-10" db="EMBL/GenBank/DDBJ databases">
        <title>Sequence of Gallionella enrichment culture.</title>
        <authorList>
            <person name="Poehlein A."/>
            <person name="Muehling M."/>
            <person name="Daniel R."/>
        </authorList>
    </citation>
    <scope>NUCLEOTIDE SEQUENCE</scope>
</reference>
<sequence>MGARTSIQGQVLPCGKARADNASMKPKVGLFITCLVDSMRPSIPWAAVRLLEHAGYDVEVPMAQTCCGQPAYNAGDARNARLLAQKFLDEFEGFDYVVAPSGSCMGTLKTHDADLFNGHADLLRRYERLQPRLYELTDFLVNVARLRNLPGSSKGRMTYHDSCAGLRELGVQQQPRALLALQPGVELVEMDQCQQCCGFGGTFAVKYGNISAAIADEKCAHIHASGAEAVVMGDLGCMLHIEGRLRRTGDLHTRVLHIAEVLAGISGEDV</sequence>
<name>A0A1J5R724_9ZZZZ</name>
<dbReference type="EMBL" id="MLJW01000657">
    <property type="protein sequence ID" value="OIQ83957.1"/>
    <property type="molecule type" value="Genomic_DNA"/>
</dbReference>
<dbReference type="PANTHER" id="PTHR30296">
    <property type="entry name" value="UNCHARACTERIZED PROTEIN YKGE"/>
    <property type="match status" value="1"/>
</dbReference>
<dbReference type="Pfam" id="PF02754">
    <property type="entry name" value="CCG"/>
    <property type="match status" value="2"/>
</dbReference>
<accession>A0A1J5R724</accession>
<dbReference type="InterPro" id="IPR004017">
    <property type="entry name" value="Cys_rich_dom"/>
</dbReference>
<organism evidence="2">
    <name type="scientific">mine drainage metagenome</name>
    <dbReference type="NCBI Taxonomy" id="410659"/>
    <lineage>
        <taxon>unclassified sequences</taxon>
        <taxon>metagenomes</taxon>
        <taxon>ecological metagenomes</taxon>
    </lineage>
</organism>